<keyword evidence="3" id="KW-1185">Reference proteome</keyword>
<dbReference type="AlphaFoldDB" id="A0A8T0QX39"/>
<feature type="region of interest" description="Disordered" evidence="1">
    <location>
        <begin position="1"/>
        <end position="51"/>
    </location>
</feature>
<reference evidence="2" key="1">
    <citation type="submission" date="2020-05" db="EMBL/GenBank/DDBJ databases">
        <title>WGS assembly of Panicum virgatum.</title>
        <authorList>
            <person name="Lovell J.T."/>
            <person name="Jenkins J."/>
            <person name="Shu S."/>
            <person name="Juenger T.E."/>
            <person name="Schmutz J."/>
        </authorList>
    </citation>
    <scope>NUCLEOTIDE SEQUENCE</scope>
    <source>
        <strain evidence="2">AP13</strain>
    </source>
</reference>
<dbReference type="Proteomes" id="UP000823388">
    <property type="component" value="Chromosome 6N"/>
</dbReference>
<accession>A0A8T0QX39</accession>
<gene>
    <name evidence="2" type="ORF">PVAP13_6NG206703</name>
</gene>
<organism evidence="2 3">
    <name type="scientific">Panicum virgatum</name>
    <name type="common">Blackwell switchgrass</name>
    <dbReference type="NCBI Taxonomy" id="38727"/>
    <lineage>
        <taxon>Eukaryota</taxon>
        <taxon>Viridiplantae</taxon>
        <taxon>Streptophyta</taxon>
        <taxon>Embryophyta</taxon>
        <taxon>Tracheophyta</taxon>
        <taxon>Spermatophyta</taxon>
        <taxon>Magnoliopsida</taxon>
        <taxon>Liliopsida</taxon>
        <taxon>Poales</taxon>
        <taxon>Poaceae</taxon>
        <taxon>PACMAD clade</taxon>
        <taxon>Panicoideae</taxon>
        <taxon>Panicodae</taxon>
        <taxon>Paniceae</taxon>
        <taxon>Panicinae</taxon>
        <taxon>Panicum</taxon>
        <taxon>Panicum sect. Hiantes</taxon>
    </lineage>
</organism>
<evidence type="ECO:0000313" key="3">
    <source>
        <dbReference type="Proteomes" id="UP000823388"/>
    </source>
</evidence>
<name>A0A8T0QX39_PANVG</name>
<comment type="caution">
    <text evidence="2">The sequence shown here is derived from an EMBL/GenBank/DDBJ whole genome shotgun (WGS) entry which is preliminary data.</text>
</comment>
<evidence type="ECO:0000256" key="1">
    <source>
        <dbReference type="SAM" id="MobiDB-lite"/>
    </source>
</evidence>
<dbReference type="EMBL" id="CM029048">
    <property type="protein sequence ID" value="KAG2577620.1"/>
    <property type="molecule type" value="Genomic_DNA"/>
</dbReference>
<sequence length="147" mass="15960">MKHDRFNHPPPPRRLVSVPRRRPAIRLGRQPPKPAHHQRPDRQTPSAAASQQALLTLAVAGPASSSSRVPAARRRRLALWRGGVEVAPGARQVYGIQALGQSGTSARRSPHGGSVRHLAPLHCASAVVLCLAQVNGLLEEQRDLYLQ</sequence>
<evidence type="ECO:0000313" key="2">
    <source>
        <dbReference type="EMBL" id="KAG2577620.1"/>
    </source>
</evidence>
<protein>
    <submittedName>
        <fullName evidence="2">Uncharacterized protein</fullName>
    </submittedName>
</protein>
<proteinExistence type="predicted"/>